<dbReference type="InterPro" id="IPR006659">
    <property type="entry name" value="Arsenate_reductase"/>
</dbReference>
<proteinExistence type="inferred from homology"/>
<keyword evidence="5" id="KW-1185">Reference proteome</keyword>
<evidence type="ECO:0000256" key="3">
    <source>
        <dbReference type="PROSITE-ProRule" id="PRU01282"/>
    </source>
</evidence>
<dbReference type="Proteomes" id="UP001595696">
    <property type="component" value="Unassembled WGS sequence"/>
</dbReference>
<comment type="similarity">
    <text evidence="1 3">Belongs to the ArsC family.</text>
</comment>
<reference evidence="5" key="1">
    <citation type="journal article" date="2019" name="Int. J. Syst. Evol. Microbiol.">
        <title>The Global Catalogue of Microorganisms (GCM) 10K type strain sequencing project: providing services to taxonomists for standard genome sequencing and annotation.</title>
        <authorList>
            <consortium name="The Broad Institute Genomics Platform"/>
            <consortium name="The Broad Institute Genome Sequencing Center for Infectious Disease"/>
            <person name="Wu L."/>
            <person name="Ma J."/>
        </authorList>
    </citation>
    <scope>NUCLEOTIDE SEQUENCE [LARGE SCALE GENOMIC DNA]</scope>
    <source>
        <strain evidence="5">CGMCC 4.7330</strain>
    </source>
</reference>
<protein>
    <submittedName>
        <fullName evidence="4">Arsenate reductase family protein</fullName>
    </submittedName>
</protein>
<evidence type="ECO:0000313" key="4">
    <source>
        <dbReference type="EMBL" id="MFC3962689.1"/>
    </source>
</evidence>
<dbReference type="CDD" id="cd03034">
    <property type="entry name" value="ArsC_ArsC"/>
    <property type="match status" value="1"/>
</dbReference>
<dbReference type="PROSITE" id="PS51353">
    <property type="entry name" value="ARSC"/>
    <property type="match status" value="1"/>
</dbReference>
<evidence type="ECO:0000256" key="1">
    <source>
        <dbReference type="ARBA" id="ARBA00007198"/>
    </source>
</evidence>
<comment type="caution">
    <text evidence="4">The sequence shown here is derived from an EMBL/GenBank/DDBJ whole genome shotgun (WGS) entry which is preliminary data.</text>
</comment>
<dbReference type="PANTHER" id="PTHR30041:SF4">
    <property type="entry name" value="ARSENATE REDUCTASE"/>
    <property type="match status" value="1"/>
</dbReference>
<dbReference type="RefSeq" id="WP_378612457.1">
    <property type="nucleotide sequence ID" value="NZ_JBHSAX010000013.1"/>
</dbReference>
<dbReference type="InterPro" id="IPR036249">
    <property type="entry name" value="Thioredoxin-like_sf"/>
</dbReference>
<dbReference type="SUPFAM" id="SSF52833">
    <property type="entry name" value="Thioredoxin-like"/>
    <property type="match status" value="1"/>
</dbReference>
<sequence>MPAASEIWHNPRCTKSRAATTHLDGIGAAYTVRRYLDDPPTAAELRAVLTRLGKEPWEITRTGEAVAKELGLKEWPRTEAERERWITALAEHPVLIERPIVLTPDGGAVVARTPEALARLGSAAGR</sequence>
<dbReference type="Gene3D" id="3.40.30.10">
    <property type="entry name" value="Glutaredoxin"/>
    <property type="match status" value="1"/>
</dbReference>
<name>A0ABV8DSS8_9NOCA</name>
<evidence type="ECO:0000256" key="2">
    <source>
        <dbReference type="ARBA" id="ARBA00023002"/>
    </source>
</evidence>
<dbReference type="InterPro" id="IPR006660">
    <property type="entry name" value="Arsenate_reductase-like"/>
</dbReference>
<accession>A0ABV8DSS8</accession>
<dbReference type="EMBL" id="JBHSAX010000013">
    <property type="protein sequence ID" value="MFC3962689.1"/>
    <property type="molecule type" value="Genomic_DNA"/>
</dbReference>
<organism evidence="4 5">
    <name type="scientific">Nocardia jiangsuensis</name>
    <dbReference type="NCBI Taxonomy" id="1691563"/>
    <lineage>
        <taxon>Bacteria</taxon>
        <taxon>Bacillati</taxon>
        <taxon>Actinomycetota</taxon>
        <taxon>Actinomycetes</taxon>
        <taxon>Mycobacteriales</taxon>
        <taxon>Nocardiaceae</taxon>
        <taxon>Nocardia</taxon>
    </lineage>
</organism>
<dbReference type="Pfam" id="PF03960">
    <property type="entry name" value="ArsC"/>
    <property type="match status" value="1"/>
</dbReference>
<dbReference type="PANTHER" id="PTHR30041">
    <property type="entry name" value="ARSENATE REDUCTASE"/>
    <property type="match status" value="1"/>
</dbReference>
<evidence type="ECO:0000313" key="5">
    <source>
        <dbReference type="Proteomes" id="UP001595696"/>
    </source>
</evidence>
<keyword evidence="2" id="KW-0560">Oxidoreductase</keyword>
<gene>
    <name evidence="4" type="ORF">ACFO0B_11905</name>
</gene>